<dbReference type="PANTHER" id="PTHR24016:SF0">
    <property type="entry name" value="CONSERVED OLIGOMERIC GOLGI COMPLEX SUBUNIT 4"/>
    <property type="match status" value="1"/>
</dbReference>
<evidence type="ECO:0000313" key="10">
    <source>
        <dbReference type="EMBL" id="ODQ59728.1"/>
    </source>
</evidence>
<keyword evidence="5" id="KW-0653">Protein transport</keyword>
<dbReference type="GO" id="GO:0015031">
    <property type="term" value="P:protein transport"/>
    <property type="evidence" value="ECO:0007669"/>
    <property type="project" value="UniProtKB-KW"/>
</dbReference>
<dbReference type="GO" id="GO:0000139">
    <property type="term" value="C:Golgi membrane"/>
    <property type="evidence" value="ECO:0007669"/>
    <property type="project" value="UniProtKB-SubCell"/>
</dbReference>
<keyword evidence="6" id="KW-0333">Golgi apparatus</keyword>
<dbReference type="Pfam" id="PF08318">
    <property type="entry name" value="COG4_m"/>
    <property type="match status" value="1"/>
</dbReference>
<reference evidence="10 11" key="1">
    <citation type="journal article" date="2016" name="Proc. Natl. Acad. Sci. U.S.A.">
        <title>Comparative genomics of biotechnologically important yeasts.</title>
        <authorList>
            <person name="Riley R."/>
            <person name="Haridas S."/>
            <person name="Wolfe K.H."/>
            <person name="Lopes M.R."/>
            <person name="Hittinger C.T."/>
            <person name="Goeker M."/>
            <person name="Salamov A.A."/>
            <person name="Wisecaver J.H."/>
            <person name="Long T.M."/>
            <person name="Calvey C.H."/>
            <person name="Aerts A.L."/>
            <person name="Barry K.W."/>
            <person name="Choi C."/>
            <person name="Clum A."/>
            <person name="Coughlan A.Y."/>
            <person name="Deshpande S."/>
            <person name="Douglass A.P."/>
            <person name="Hanson S.J."/>
            <person name="Klenk H.-P."/>
            <person name="LaButti K.M."/>
            <person name="Lapidus A."/>
            <person name="Lindquist E.A."/>
            <person name="Lipzen A.M."/>
            <person name="Meier-Kolthoff J.P."/>
            <person name="Ohm R.A."/>
            <person name="Otillar R.P."/>
            <person name="Pangilinan J.L."/>
            <person name="Peng Y."/>
            <person name="Rokas A."/>
            <person name="Rosa C.A."/>
            <person name="Scheuner C."/>
            <person name="Sibirny A.A."/>
            <person name="Slot J.C."/>
            <person name="Stielow J.B."/>
            <person name="Sun H."/>
            <person name="Kurtzman C.P."/>
            <person name="Blackwell M."/>
            <person name="Grigoriev I.V."/>
            <person name="Jeffries T.W."/>
        </authorList>
    </citation>
    <scope>NUCLEOTIDE SEQUENCE [LARGE SCALE GENOMIC DNA]</scope>
    <source>
        <strain evidence="11">ATCC 58044 / CBS 1984 / NCYC 433 / NRRL Y-366-8</strain>
    </source>
</reference>
<protein>
    <recommendedName>
        <fullName evidence="3">Conserved oligomeric Golgi complex subunit 4</fullName>
    </recommendedName>
    <alternativeName>
        <fullName evidence="8">Component of oligomeric Golgi complex 4</fullName>
    </alternativeName>
</protein>
<dbReference type="GeneID" id="30200588"/>
<accession>A0A1E3P338</accession>
<dbReference type="InterPro" id="IPR048684">
    <property type="entry name" value="COG4_C"/>
</dbReference>
<evidence type="ECO:0000256" key="1">
    <source>
        <dbReference type="ARBA" id="ARBA00004395"/>
    </source>
</evidence>
<feature type="domain" description="COG4 transport protein middle alpha-helical bundle" evidence="9">
    <location>
        <begin position="171"/>
        <end position="506"/>
    </location>
</feature>
<evidence type="ECO:0000256" key="8">
    <source>
        <dbReference type="ARBA" id="ARBA00031340"/>
    </source>
</evidence>
<keyword evidence="11" id="KW-1185">Reference proteome</keyword>
<evidence type="ECO:0000256" key="4">
    <source>
        <dbReference type="ARBA" id="ARBA00022448"/>
    </source>
</evidence>
<dbReference type="STRING" id="683960.A0A1E3P338"/>
<evidence type="ECO:0000256" key="7">
    <source>
        <dbReference type="ARBA" id="ARBA00023136"/>
    </source>
</evidence>
<dbReference type="SMART" id="SM00762">
    <property type="entry name" value="Cog4"/>
    <property type="match status" value="1"/>
</dbReference>
<name>A0A1E3P338_WICAA</name>
<sequence length="785" mass="89806">MADFKTQEESLRYEKLLNRITNSTQLEKFIKAIEKTESQLQEDLDNFIDSRTHFKEERKLELSKTELSTTLNNSSSLVDLLSNAGSLASRITARVRLLDAERSRVKETTDYVGNVRELKSLILAANSSLESHDWENAAKAIGKIRLLPIDGEFINNVVPSTDVPDIPKVAVEKWIEDLSDLFTKEFNKAADSKDVEKLTKFFSLFPLIGKDHIGLDCYSKFICNIIASQSRMIITNQSQQDKFGFYPAALMKLLEIISSMINQHSHIIAKDYGISQMAGIIERVEREADSQAGLISDTFYDQRNIARIIDEVQSYKFPILTNYSNTANASRSSTPPRSSFDGKRVSEDGLSVVEIGDVTSEFSSFLNYWSLYCRFVAVKWNEYQNIKQDELKLPKPILESKFGKKIQSKLLPSFEVLITFYIRRSLEQAFQIEEFPDLNPYIISKKNVAPENAPVSSAIEDFILVLNTSLRQSIETGQPITVKNIITNIRKIMESDYLLTIYKRLREFQPRAGTVLAPTHGPNLTQNRHQHQQQQSKGNTMGSIFSRGASALNNIASGDETRLHTFIILLNTVNLGSVYFDKIIKQNISLLAKNYPFGTDSSKLQTIIESLNETFTKKSNDTIDEYIGILFNQVFKNKLKILLTDCFKDSEYLVSSYKEDETVVVQRFISQWNTLITPYHKTLDSSIFDKFMFTIVSTLSNLLERKIWSLDNNVNELGSIKLERDFSGIIGEITRSRYNLRDKFLRVTQIIMILGFDDEDDEVDLNWVLTPSERQRARNLRVDRK</sequence>
<dbReference type="InterPro" id="IPR048682">
    <property type="entry name" value="COG4"/>
</dbReference>
<dbReference type="PANTHER" id="PTHR24016">
    <property type="entry name" value="CONSERVED OLIGOMERIC GOLGI COMPLEX SUBUNIT 4"/>
    <property type="match status" value="1"/>
</dbReference>
<keyword evidence="7" id="KW-0472">Membrane</keyword>
<dbReference type="InterPro" id="IPR048680">
    <property type="entry name" value="COG4_N"/>
</dbReference>
<evidence type="ECO:0000256" key="3">
    <source>
        <dbReference type="ARBA" id="ARBA00020975"/>
    </source>
</evidence>
<dbReference type="EMBL" id="KV454210">
    <property type="protein sequence ID" value="ODQ59728.1"/>
    <property type="molecule type" value="Genomic_DNA"/>
</dbReference>
<dbReference type="Gene3D" id="1.20.58.1970">
    <property type="match status" value="1"/>
</dbReference>
<dbReference type="Proteomes" id="UP000094112">
    <property type="component" value="Unassembled WGS sequence"/>
</dbReference>
<evidence type="ECO:0000256" key="5">
    <source>
        <dbReference type="ARBA" id="ARBA00022927"/>
    </source>
</evidence>
<gene>
    <name evidence="10" type="ORF">WICANDRAFT_62313</name>
</gene>
<evidence type="ECO:0000313" key="11">
    <source>
        <dbReference type="Proteomes" id="UP000094112"/>
    </source>
</evidence>
<evidence type="ECO:0000256" key="2">
    <source>
        <dbReference type="ARBA" id="ARBA00009215"/>
    </source>
</evidence>
<dbReference type="Pfam" id="PF20662">
    <property type="entry name" value="COG4_C"/>
    <property type="match status" value="1"/>
</dbReference>
<dbReference type="AlphaFoldDB" id="A0A1E3P338"/>
<evidence type="ECO:0000256" key="6">
    <source>
        <dbReference type="ARBA" id="ARBA00023034"/>
    </source>
</evidence>
<organism evidence="10 11">
    <name type="scientific">Wickerhamomyces anomalus (strain ATCC 58044 / CBS 1984 / NCYC 433 / NRRL Y-366-8)</name>
    <name type="common">Yeast</name>
    <name type="synonym">Hansenula anomala</name>
    <dbReference type="NCBI Taxonomy" id="683960"/>
    <lineage>
        <taxon>Eukaryota</taxon>
        <taxon>Fungi</taxon>
        <taxon>Dikarya</taxon>
        <taxon>Ascomycota</taxon>
        <taxon>Saccharomycotina</taxon>
        <taxon>Saccharomycetes</taxon>
        <taxon>Phaffomycetales</taxon>
        <taxon>Wickerhamomycetaceae</taxon>
        <taxon>Wickerhamomyces</taxon>
    </lineage>
</organism>
<evidence type="ECO:0000259" key="9">
    <source>
        <dbReference type="SMART" id="SM00762"/>
    </source>
</evidence>
<keyword evidence="4" id="KW-0813">Transport</keyword>
<comment type="subcellular location">
    <subcellularLocation>
        <location evidence="1">Golgi apparatus membrane</location>
        <topology evidence="1">Peripheral membrane protein</topology>
    </subcellularLocation>
</comment>
<dbReference type="OrthoDB" id="47059at2759"/>
<comment type="similarity">
    <text evidence="2">Belongs to the COG4 family.</text>
</comment>
<dbReference type="RefSeq" id="XP_019038935.1">
    <property type="nucleotide sequence ID" value="XM_019183342.1"/>
</dbReference>
<dbReference type="InterPro" id="IPR013167">
    <property type="entry name" value="COG4_M"/>
</dbReference>
<proteinExistence type="inferred from homology"/>
<dbReference type="Pfam" id="PF20663">
    <property type="entry name" value="COG4_N"/>
    <property type="match status" value="1"/>
</dbReference>